<dbReference type="EMBL" id="LQYE01000007">
    <property type="protein sequence ID" value="OAT69351.1"/>
    <property type="molecule type" value="Genomic_DNA"/>
</dbReference>
<evidence type="ECO:0000313" key="2">
    <source>
        <dbReference type="Proteomes" id="UP000186919"/>
    </source>
</evidence>
<evidence type="ECO:0008006" key="3">
    <source>
        <dbReference type="Google" id="ProtNLM"/>
    </source>
</evidence>
<organism evidence="1 2">
    <name type="scientific">Mycobacteroides immunogenum</name>
    <dbReference type="NCBI Taxonomy" id="83262"/>
    <lineage>
        <taxon>Bacteria</taxon>
        <taxon>Bacillati</taxon>
        <taxon>Actinomycetota</taxon>
        <taxon>Actinomycetes</taxon>
        <taxon>Mycobacteriales</taxon>
        <taxon>Mycobacteriaceae</taxon>
        <taxon>Mycobacteroides</taxon>
    </lineage>
</organism>
<sequence length="324" mass="36373">MPVSKLFLSVDLTGSTAFKQRAFDPRSPWQKVFLQFYREFPQMLHQQQQGHPAAGLEFKLWKAIGDELLFTCDVRAEREVFHAVRLWVKVMREFTSMGLEGHPELGVKGAAFLGTFPGPDHESTIPWRPNEEESGRDVVVLNEEAVSSVPRDTGTYLFDYFGPSIDTGFRIASQSRPRYMPLSLEVAYALAVVHHHHSDTDQYESPDLKLLNSIELKGVWGGREYPVFALDLEYDVPVLAALAALRGERHENSKILQLCAEAYKSDGWPCAVYLPNAITDHFRQLPGNPLQEYLAQAADGREGVEARAADECDVTDLPPDAPTD</sequence>
<evidence type="ECO:0000313" key="1">
    <source>
        <dbReference type="EMBL" id="OAT69351.1"/>
    </source>
</evidence>
<name>A0A179VEA3_9MYCO</name>
<protein>
    <recommendedName>
        <fullName evidence="3">Guanylate cyclase domain-containing protein</fullName>
    </recommendedName>
</protein>
<gene>
    <name evidence="1" type="ORF">AWB85_21555</name>
</gene>
<reference evidence="1 2" key="1">
    <citation type="submission" date="2016-01" db="EMBL/GenBank/DDBJ databases">
        <title>Mycobacterium immunogenum strain CD11_6 genome sequencing and assembly.</title>
        <authorList>
            <person name="Kaur G."/>
            <person name="Nair G.R."/>
            <person name="Mayilraj S."/>
        </authorList>
    </citation>
    <scope>NUCLEOTIDE SEQUENCE [LARGE SCALE GENOMIC DNA]</scope>
    <source>
        <strain evidence="1 2">CD11-6</strain>
    </source>
</reference>
<proteinExistence type="predicted"/>
<dbReference type="Proteomes" id="UP000186919">
    <property type="component" value="Unassembled WGS sequence"/>
</dbReference>
<dbReference type="AlphaFoldDB" id="A0A179VEA3"/>
<comment type="caution">
    <text evidence="1">The sequence shown here is derived from an EMBL/GenBank/DDBJ whole genome shotgun (WGS) entry which is preliminary data.</text>
</comment>
<accession>A0A179VEA3</accession>